<evidence type="ECO:0000256" key="1">
    <source>
        <dbReference type="ARBA" id="ARBA00009437"/>
    </source>
</evidence>
<dbReference type="PANTHER" id="PTHR30419">
    <property type="entry name" value="HTH-TYPE TRANSCRIPTIONAL REGULATOR YBHD"/>
    <property type="match status" value="1"/>
</dbReference>
<feature type="domain" description="HTH lysR-type" evidence="6">
    <location>
        <begin position="1"/>
        <end position="58"/>
    </location>
</feature>
<dbReference type="GO" id="GO:0003700">
    <property type="term" value="F:DNA-binding transcription factor activity"/>
    <property type="evidence" value="ECO:0007669"/>
    <property type="project" value="InterPro"/>
</dbReference>
<dbReference type="GO" id="GO:0005829">
    <property type="term" value="C:cytosol"/>
    <property type="evidence" value="ECO:0007669"/>
    <property type="project" value="TreeGrafter"/>
</dbReference>
<dbReference type="PROSITE" id="PS50931">
    <property type="entry name" value="HTH_LYSR"/>
    <property type="match status" value="1"/>
</dbReference>
<evidence type="ECO:0000256" key="4">
    <source>
        <dbReference type="ARBA" id="ARBA00023163"/>
    </source>
</evidence>
<dbReference type="RefSeq" id="WP_277567532.1">
    <property type="nucleotide sequence ID" value="NZ_JAPDHZ010000004.1"/>
</dbReference>
<name>A0A9X4QPR6_9BACL</name>
<proteinExistence type="inferred from homology"/>
<comment type="caution">
    <text evidence="7">The sequence shown here is derived from an EMBL/GenBank/DDBJ whole genome shotgun (WGS) entry which is preliminary data.</text>
</comment>
<evidence type="ECO:0000256" key="2">
    <source>
        <dbReference type="ARBA" id="ARBA00023015"/>
    </source>
</evidence>
<dbReference type="InterPro" id="IPR000847">
    <property type="entry name" value="LysR_HTH_N"/>
</dbReference>
<keyword evidence="2" id="KW-0805">Transcription regulation</keyword>
<accession>A0A9X4QPR6</accession>
<dbReference type="PANTHER" id="PTHR30419:SF8">
    <property type="entry name" value="NITROGEN ASSIMILATION TRANSCRIPTIONAL ACTIVATOR-RELATED"/>
    <property type="match status" value="1"/>
</dbReference>
<dbReference type="InterPro" id="IPR036390">
    <property type="entry name" value="WH_DNA-bd_sf"/>
</dbReference>
<sequence length="141" mass="15760">MEYIQLRYFAEVARLQSFSKAAETLHISQPSLSRAIKGMEDELGVVLFDRTTRYLRLTDDGEIVLRHAAAALSMSRDLLSTLNEGRELQRGELLLGLPPVIGASFFCGDYRRLSVRIPRNPAAAGRGRRQDRGTAAERIQA</sequence>
<dbReference type="SUPFAM" id="SSF46785">
    <property type="entry name" value="Winged helix' DNA-binding domain"/>
    <property type="match status" value="1"/>
</dbReference>
<dbReference type="EMBL" id="JAPDHZ010000004">
    <property type="protein sequence ID" value="MDG0793806.1"/>
    <property type="molecule type" value="Genomic_DNA"/>
</dbReference>
<evidence type="ECO:0000313" key="8">
    <source>
        <dbReference type="Proteomes" id="UP001153387"/>
    </source>
</evidence>
<dbReference type="FunFam" id="1.10.10.10:FF:000001">
    <property type="entry name" value="LysR family transcriptional regulator"/>
    <property type="match status" value="1"/>
</dbReference>
<comment type="similarity">
    <text evidence="1">Belongs to the LysR transcriptional regulatory family.</text>
</comment>
<feature type="region of interest" description="Disordered" evidence="5">
    <location>
        <begin position="121"/>
        <end position="141"/>
    </location>
</feature>
<dbReference type="Pfam" id="PF00126">
    <property type="entry name" value="HTH_1"/>
    <property type="match status" value="1"/>
</dbReference>
<keyword evidence="8" id="KW-1185">Reference proteome</keyword>
<evidence type="ECO:0000256" key="3">
    <source>
        <dbReference type="ARBA" id="ARBA00023125"/>
    </source>
</evidence>
<dbReference type="AlphaFoldDB" id="A0A9X4QPR6"/>
<reference evidence="7 8" key="1">
    <citation type="submission" date="2022-10" db="EMBL/GenBank/DDBJ databases">
        <title>Comparative genomic analysis of Cohnella hashimotonis sp. nov., isolated from the International Space Station.</title>
        <authorList>
            <person name="Simpson A."/>
            <person name="Venkateswaran K."/>
        </authorList>
    </citation>
    <scope>NUCLEOTIDE SEQUENCE [LARGE SCALE GENOMIC DNA]</scope>
    <source>
        <strain evidence="7 8">DSM 18997</strain>
    </source>
</reference>
<protein>
    <submittedName>
        <fullName evidence="7">LysR family transcriptional regulator</fullName>
    </submittedName>
</protein>
<dbReference type="InterPro" id="IPR050950">
    <property type="entry name" value="HTH-type_LysR_regulators"/>
</dbReference>
<feature type="compositionally biased region" description="Basic and acidic residues" evidence="5">
    <location>
        <begin position="128"/>
        <end position="141"/>
    </location>
</feature>
<evidence type="ECO:0000256" key="5">
    <source>
        <dbReference type="SAM" id="MobiDB-lite"/>
    </source>
</evidence>
<dbReference type="PRINTS" id="PR00039">
    <property type="entry name" value="HTHLYSR"/>
</dbReference>
<dbReference type="InterPro" id="IPR036388">
    <property type="entry name" value="WH-like_DNA-bd_sf"/>
</dbReference>
<organism evidence="7 8">
    <name type="scientific">Cohnella ginsengisoli</name>
    <dbReference type="NCBI Taxonomy" id="425004"/>
    <lineage>
        <taxon>Bacteria</taxon>
        <taxon>Bacillati</taxon>
        <taxon>Bacillota</taxon>
        <taxon>Bacilli</taxon>
        <taxon>Bacillales</taxon>
        <taxon>Paenibacillaceae</taxon>
        <taxon>Cohnella</taxon>
    </lineage>
</organism>
<evidence type="ECO:0000259" key="6">
    <source>
        <dbReference type="PROSITE" id="PS50931"/>
    </source>
</evidence>
<evidence type="ECO:0000313" key="7">
    <source>
        <dbReference type="EMBL" id="MDG0793806.1"/>
    </source>
</evidence>
<dbReference type="Gene3D" id="1.10.10.10">
    <property type="entry name" value="Winged helix-like DNA-binding domain superfamily/Winged helix DNA-binding domain"/>
    <property type="match status" value="1"/>
</dbReference>
<keyword evidence="3" id="KW-0238">DNA-binding</keyword>
<dbReference type="Proteomes" id="UP001153387">
    <property type="component" value="Unassembled WGS sequence"/>
</dbReference>
<dbReference type="GO" id="GO:0003677">
    <property type="term" value="F:DNA binding"/>
    <property type="evidence" value="ECO:0007669"/>
    <property type="project" value="UniProtKB-KW"/>
</dbReference>
<gene>
    <name evidence="7" type="ORF">OMP38_25515</name>
</gene>
<keyword evidence="4" id="KW-0804">Transcription</keyword>